<accession>A0ACD2ZYK4</accession>
<keyword evidence="2" id="KW-1185">Reference proteome</keyword>
<protein>
    <submittedName>
        <fullName evidence="1">Uncharacterized protein</fullName>
    </submittedName>
</protein>
<dbReference type="EMBL" id="ML209318">
    <property type="protein sequence ID" value="TFK58524.1"/>
    <property type="molecule type" value="Genomic_DNA"/>
</dbReference>
<name>A0ACD2ZYK4_9AGAR</name>
<evidence type="ECO:0000313" key="2">
    <source>
        <dbReference type="Proteomes" id="UP000308600"/>
    </source>
</evidence>
<organism evidence="1 2">
    <name type="scientific">Pluteus cervinus</name>
    <dbReference type="NCBI Taxonomy" id="181527"/>
    <lineage>
        <taxon>Eukaryota</taxon>
        <taxon>Fungi</taxon>
        <taxon>Dikarya</taxon>
        <taxon>Basidiomycota</taxon>
        <taxon>Agaricomycotina</taxon>
        <taxon>Agaricomycetes</taxon>
        <taxon>Agaricomycetidae</taxon>
        <taxon>Agaricales</taxon>
        <taxon>Pluteineae</taxon>
        <taxon>Pluteaceae</taxon>
        <taxon>Pluteus</taxon>
    </lineage>
</organism>
<gene>
    <name evidence="1" type="ORF">BDN72DRAFT_851702</name>
</gene>
<proteinExistence type="predicted"/>
<reference evidence="1 2" key="1">
    <citation type="journal article" date="2019" name="Nat. Ecol. Evol.">
        <title>Megaphylogeny resolves global patterns of mushroom evolution.</title>
        <authorList>
            <person name="Varga T."/>
            <person name="Krizsan K."/>
            <person name="Foldi C."/>
            <person name="Dima B."/>
            <person name="Sanchez-Garcia M."/>
            <person name="Sanchez-Ramirez S."/>
            <person name="Szollosi G.J."/>
            <person name="Szarkandi J.G."/>
            <person name="Papp V."/>
            <person name="Albert L."/>
            <person name="Andreopoulos W."/>
            <person name="Angelini C."/>
            <person name="Antonin V."/>
            <person name="Barry K.W."/>
            <person name="Bougher N.L."/>
            <person name="Buchanan P."/>
            <person name="Buyck B."/>
            <person name="Bense V."/>
            <person name="Catcheside P."/>
            <person name="Chovatia M."/>
            <person name="Cooper J."/>
            <person name="Damon W."/>
            <person name="Desjardin D."/>
            <person name="Finy P."/>
            <person name="Geml J."/>
            <person name="Haridas S."/>
            <person name="Hughes K."/>
            <person name="Justo A."/>
            <person name="Karasinski D."/>
            <person name="Kautmanova I."/>
            <person name="Kiss B."/>
            <person name="Kocsube S."/>
            <person name="Kotiranta H."/>
            <person name="LaButti K.M."/>
            <person name="Lechner B.E."/>
            <person name="Liimatainen K."/>
            <person name="Lipzen A."/>
            <person name="Lukacs Z."/>
            <person name="Mihaltcheva S."/>
            <person name="Morgado L.N."/>
            <person name="Niskanen T."/>
            <person name="Noordeloos M.E."/>
            <person name="Ohm R.A."/>
            <person name="Ortiz-Santana B."/>
            <person name="Ovrebo C."/>
            <person name="Racz N."/>
            <person name="Riley R."/>
            <person name="Savchenko A."/>
            <person name="Shiryaev A."/>
            <person name="Soop K."/>
            <person name="Spirin V."/>
            <person name="Szebenyi C."/>
            <person name="Tomsovsky M."/>
            <person name="Tulloss R.E."/>
            <person name="Uehling J."/>
            <person name="Grigoriev I.V."/>
            <person name="Vagvolgyi C."/>
            <person name="Papp T."/>
            <person name="Martin F.M."/>
            <person name="Miettinen O."/>
            <person name="Hibbett D.S."/>
            <person name="Nagy L.G."/>
        </authorList>
    </citation>
    <scope>NUCLEOTIDE SEQUENCE [LARGE SCALE GENOMIC DNA]</scope>
    <source>
        <strain evidence="1 2">NL-1719</strain>
    </source>
</reference>
<sequence>MSALGLPVILNGSRISKLLWVQPDECDSVLAVWENGARGDAPGPFITLLLLYIDTSG</sequence>
<dbReference type="Proteomes" id="UP000308600">
    <property type="component" value="Unassembled WGS sequence"/>
</dbReference>
<evidence type="ECO:0000313" key="1">
    <source>
        <dbReference type="EMBL" id="TFK58524.1"/>
    </source>
</evidence>